<proteinExistence type="predicted"/>
<evidence type="ECO:0000313" key="2">
    <source>
        <dbReference type="EMBL" id="EPS65143.1"/>
    </source>
</evidence>
<keyword evidence="3" id="KW-1185">Reference proteome</keyword>
<dbReference type="PANTHER" id="PTHR30222:SF17">
    <property type="entry name" value="SPERMIDINE_PUTRESCINE-BINDING PERIPLASMIC PROTEIN"/>
    <property type="match status" value="1"/>
</dbReference>
<dbReference type="SUPFAM" id="SSF53850">
    <property type="entry name" value="Periplasmic binding protein-like II"/>
    <property type="match status" value="1"/>
</dbReference>
<evidence type="ECO:0000313" key="3">
    <source>
        <dbReference type="Proteomes" id="UP000015453"/>
    </source>
</evidence>
<dbReference type="Gene3D" id="3.40.190.10">
    <property type="entry name" value="Periplasmic binding protein-like II"/>
    <property type="match status" value="1"/>
</dbReference>
<dbReference type="Proteomes" id="UP000015453">
    <property type="component" value="Unassembled WGS sequence"/>
</dbReference>
<dbReference type="AlphaFoldDB" id="S8DPW0"/>
<organism evidence="2 3">
    <name type="scientific">Genlisea aurea</name>
    <dbReference type="NCBI Taxonomy" id="192259"/>
    <lineage>
        <taxon>Eukaryota</taxon>
        <taxon>Viridiplantae</taxon>
        <taxon>Streptophyta</taxon>
        <taxon>Embryophyta</taxon>
        <taxon>Tracheophyta</taxon>
        <taxon>Spermatophyta</taxon>
        <taxon>Magnoliopsida</taxon>
        <taxon>eudicotyledons</taxon>
        <taxon>Gunneridae</taxon>
        <taxon>Pentapetalae</taxon>
        <taxon>asterids</taxon>
        <taxon>lamiids</taxon>
        <taxon>Lamiales</taxon>
        <taxon>Lentibulariaceae</taxon>
        <taxon>Genlisea</taxon>
    </lineage>
</organism>
<dbReference type="EMBL" id="AUSU01004403">
    <property type="protein sequence ID" value="EPS65143.1"/>
    <property type="molecule type" value="Genomic_DNA"/>
</dbReference>
<evidence type="ECO:0000256" key="1">
    <source>
        <dbReference type="ARBA" id="ARBA00022729"/>
    </source>
</evidence>
<name>S8DPW0_9LAMI</name>
<gene>
    <name evidence="2" type="ORF">M569_09636</name>
</gene>
<dbReference type="OrthoDB" id="10266693at2759"/>
<dbReference type="PANTHER" id="PTHR30222">
    <property type="entry name" value="SPERMIDINE/PUTRESCINE-BINDING PERIPLASMIC PROTEIN"/>
    <property type="match status" value="1"/>
</dbReference>
<comment type="caution">
    <text evidence="2">The sequence shown here is derived from an EMBL/GenBank/DDBJ whole genome shotgun (WGS) entry which is preliminary data.</text>
</comment>
<protein>
    <submittedName>
        <fullName evidence="2">Uncharacterized protein</fullName>
    </submittedName>
</protein>
<reference evidence="2 3" key="1">
    <citation type="journal article" date="2013" name="BMC Genomics">
        <title>The miniature genome of a carnivorous plant Genlisea aurea contains a low number of genes and short non-coding sequences.</title>
        <authorList>
            <person name="Leushkin E.V."/>
            <person name="Sutormin R.A."/>
            <person name="Nabieva E.R."/>
            <person name="Penin A.A."/>
            <person name="Kondrashov A.S."/>
            <person name="Logacheva M.D."/>
        </authorList>
    </citation>
    <scope>NUCLEOTIDE SEQUENCE [LARGE SCALE GENOMIC DNA]</scope>
</reference>
<accession>S8DPW0</accession>
<keyword evidence="1" id="KW-0732">Signal</keyword>
<sequence length="272" mass="30857">MPELFLPLSTGMVYSLDIVRTNSHFPPRRSPITNGTNRHSLGSEVIRHLSISSVFLVGLGLGSLWGLSTPASATISRPTSSVTHLQEEDGNAGNSEAVFDFEDETVKEEFERWKSKSYALTVPLRVVALQGSLPPIWIREFMQSQGKRVRFSTEFRQSLADIYRELSYPFRKGKLNPKSAAVADVVTLGDSWINFAIANEFIVSIEGGEDQHWFQQLSHEWKVYLRRSSDGRLDPRGKIWAVPYRWGSMVIAYNKKEFQRRKLAPVKVLVDL</sequence>